<name>A0A1H0M2J1_SELRU</name>
<feature type="region of interest" description="Disordered" evidence="6">
    <location>
        <begin position="30"/>
        <end position="62"/>
    </location>
</feature>
<dbReference type="GO" id="GO:0043093">
    <property type="term" value="P:FtsZ-dependent cytokinesis"/>
    <property type="evidence" value="ECO:0007669"/>
    <property type="project" value="UniProtKB-UniRule"/>
</dbReference>
<dbReference type="InterPro" id="IPR007561">
    <property type="entry name" value="Cell_div_SepF/SepF-rel"/>
</dbReference>
<reference evidence="7 8" key="1">
    <citation type="submission" date="2016-10" db="EMBL/GenBank/DDBJ databases">
        <authorList>
            <person name="de Groot N.N."/>
        </authorList>
    </citation>
    <scope>NUCLEOTIDE SEQUENCE [LARGE SCALE GENOMIC DNA]</scope>
    <source>
        <strain evidence="7 8">S137</strain>
    </source>
</reference>
<feature type="compositionally biased region" description="Low complexity" evidence="6">
    <location>
        <begin position="40"/>
        <end position="61"/>
    </location>
</feature>
<keyword evidence="5" id="KW-0963">Cytoplasm</keyword>
<dbReference type="HAMAP" id="MF_01197">
    <property type="entry name" value="SepF"/>
    <property type="match status" value="1"/>
</dbReference>
<dbReference type="OrthoDB" id="9815206at2"/>
<accession>A0A1H0M2J1</accession>
<keyword evidence="3 5" id="KW-0131">Cell cycle</keyword>
<comment type="subcellular location">
    <subcellularLocation>
        <location evidence="5">Cytoplasm</location>
    </subcellularLocation>
    <text evidence="5">Localizes to the division site, in a FtsZ-dependent manner.</text>
</comment>
<dbReference type="Gene3D" id="3.30.110.150">
    <property type="entry name" value="SepF-like protein"/>
    <property type="match status" value="1"/>
</dbReference>
<comment type="similarity">
    <text evidence="5">Belongs to the SepF family.</text>
</comment>
<keyword evidence="1 5" id="KW-0132">Cell division</keyword>
<protein>
    <recommendedName>
        <fullName evidence="5">Cell division protein SepF</fullName>
    </recommendedName>
</protein>
<evidence type="ECO:0000256" key="1">
    <source>
        <dbReference type="ARBA" id="ARBA00022618"/>
    </source>
</evidence>
<evidence type="ECO:0000256" key="5">
    <source>
        <dbReference type="HAMAP-Rule" id="MF_01197"/>
    </source>
</evidence>
<evidence type="ECO:0000313" key="8">
    <source>
        <dbReference type="Proteomes" id="UP000182412"/>
    </source>
</evidence>
<dbReference type="GO" id="GO:0000917">
    <property type="term" value="P:division septum assembly"/>
    <property type="evidence" value="ECO:0007669"/>
    <property type="project" value="UniProtKB-KW"/>
</dbReference>
<evidence type="ECO:0000256" key="3">
    <source>
        <dbReference type="ARBA" id="ARBA00023306"/>
    </source>
</evidence>
<dbReference type="InterPro" id="IPR038594">
    <property type="entry name" value="SepF-like_sf"/>
</dbReference>
<dbReference type="InterPro" id="IPR023052">
    <property type="entry name" value="Cell_div_SepF"/>
</dbReference>
<gene>
    <name evidence="5" type="primary">sepF</name>
    <name evidence="7" type="ORF">SAMN05216366_1012</name>
</gene>
<dbReference type="PANTHER" id="PTHR35798">
    <property type="entry name" value="CELL DIVISION PROTEIN SEPF"/>
    <property type="match status" value="1"/>
</dbReference>
<dbReference type="RefSeq" id="WP_074570460.1">
    <property type="nucleotide sequence ID" value="NZ_FNJQ01000001.1"/>
</dbReference>
<dbReference type="PANTHER" id="PTHR35798:SF1">
    <property type="entry name" value="CELL DIVISION PROTEIN SEPF"/>
    <property type="match status" value="1"/>
</dbReference>
<keyword evidence="2 5" id="KW-0717">Septation</keyword>
<organism evidence="7 8">
    <name type="scientific">Selenomonas ruminantium</name>
    <dbReference type="NCBI Taxonomy" id="971"/>
    <lineage>
        <taxon>Bacteria</taxon>
        <taxon>Bacillati</taxon>
        <taxon>Bacillota</taxon>
        <taxon>Negativicutes</taxon>
        <taxon>Selenomonadales</taxon>
        <taxon>Selenomonadaceae</taxon>
        <taxon>Selenomonas</taxon>
    </lineage>
</organism>
<proteinExistence type="inferred from homology"/>
<evidence type="ECO:0000256" key="6">
    <source>
        <dbReference type="SAM" id="MobiDB-lite"/>
    </source>
</evidence>
<dbReference type="Proteomes" id="UP000182412">
    <property type="component" value="Unassembled WGS sequence"/>
</dbReference>
<evidence type="ECO:0000313" key="7">
    <source>
        <dbReference type="EMBL" id="SDO74511.1"/>
    </source>
</evidence>
<evidence type="ECO:0000256" key="2">
    <source>
        <dbReference type="ARBA" id="ARBA00023210"/>
    </source>
</evidence>
<comment type="function">
    <text evidence="4 5">Cell division protein that is part of the divisome complex and is recruited early to the Z-ring. Probably stimulates Z-ring formation, perhaps through the cross-linking of FtsZ protofilaments. Its function overlaps with FtsA.</text>
</comment>
<dbReference type="EMBL" id="FNJQ01000001">
    <property type="protein sequence ID" value="SDO74511.1"/>
    <property type="molecule type" value="Genomic_DNA"/>
</dbReference>
<comment type="subunit">
    <text evidence="5">Homodimer. Interacts with FtsZ.</text>
</comment>
<dbReference type="GO" id="GO:0005737">
    <property type="term" value="C:cytoplasm"/>
    <property type="evidence" value="ECO:0007669"/>
    <property type="project" value="UniProtKB-SubCell"/>
</dbReference>
<dbReference type="AlphaFoldDB" id="A0A1H0M2J1"/>
<sequence>MGAVSKITDKLMGLADLIMPIPEEDEIDYTEEAEEEAKAAKQQQKSAKASRRSAAASTSYAEEYKVANGEPIRMERSSYTQEPVFRQKKQQPQLTVHTTKQPQLKMQIFAPKNFDQVTAIADDLKAGKACVVNYEQIEAAEQRRICDFVNGVCYVLDGSAKRVSNQIMLYVPNGVDVTEAMTMALTD</sequence>
<evidence type="ECO:0000256" key="4">
    <source>
        <dbReference type="ARBA" id="ARBA00044936"/>
    </source>
</evidence>
<dbReference type="Pfam" id="PF04472">
    <property type="entry name" value="SepF"/>
    <property type="match status" value="1"/>
</dbReference>